<evidence type="ECO:0000256" key="4">
    <source>
        <dbReference type="ARBA" id="ARBA00023224"/>
    </source>
</evidence>
<comment type="similarity">
    <text evidence="5">Belongs to the methyl-accepting chemotaxis (MCP) protein family.</text>
</comment>
<evidence type="ECO:0000256" key="7">
    <source>
        <dbReference type="SAM" id="Phobius"/>
    </source>
</evidence>
<feature type="domain" description="HAMP" evidence="9">
    <location>
        <begin position="215"/>
        <end position="267"/>
    </location>
</feature>
<name>A0A6C0P3D0_9BACL</name>
<dbReference type="SUPFAM" id="SSF58104">
    <property type="entry name" value="Methyl-accepting chemotaxis protein (MCP) signaling domain"/>
    <property type="match status" value="1"/>
</dbReference>
<keyword evidence="7" id="KW-0812">Transmembrane</keyword>
<dbReference type="CDD" id="cd06225">
    <property type="entry name" value="HAMP"/>
    <property type="match status" value="1"/>
</dbReference>
<dbReference type="Gene3D" id="6.10.340.10">
    <property type="match status" value="1"/>
</dbReference>
<dbReference type="GO" id="GO:0005886">
    <property type="term" value="C:plasma membrane"/>
    <property type="evidence" value="ECO:0007669"/>
    <property type="project" value="UniProtKB-SubCell"/>
</dbReference>
<evidence type="ECO:0000313" key="11">
    <source>
        <dbReference type="Proteomes" id="UP000479114"/>
    </source>
</evidence>
<dbReference type="KEGG" id="prz:GZH47_20590"/>
<keyword evidence="3 7" id="KW-0472">Membrane</keyword>
<dbReference type="Proteomes" id="UP000479114">
    <property type="component" value="Chromosome"/>
</dbReference>
<dbReference type="PROSITE" id="PS50111">
    <property type="entry name" value="CHEMOTAXIS_TRANSDUC_2"/>
    <property type="match status" value="1"/>
</dbReference>
<sequence length="572" mass="60399">MFSSSLILSLVFLLLIAIMSYLLYASQKDAAFEKFTEIGDKLRAQAQANVNLIEPLAEAVDANGTPPDNETQILKRLLDGMTDKDIMTNAYYLSASSASKDDGTYLRNMLASEAISAAGMKPGTEYNPDDAMLKAFNRAVEGNPALSATYKDDYGTWISYLAPIVDAQGKPIAVFGLDYDYAQVQDRMNLILAKAVGAGLLVALAAVVLVLLLVRIVVKPLRLLAQTAKIAAQGDLTVAMPAFGANEIGQAASSFSEMIASLRALTVHIKQTAGEVASSSGSLKETAGQTALATNEITQAIQQVAEGTQTQLASTEECLRAMTEMAIGIQRIAESSSSVSELAAETTEQAMNGERVIFRTLDQMRTIENQVVQAAGTMEELNASNGQIGNILSHIADVANQTNLLALNASIEAARAGEHGKGFAVVAQEIRKLAERSKLSSEEIAGILHAIGSRAEEVSAALTSSARQARIGTELAGTSGESFRAILASVKEVSEQVQEVSAASEQMSACSEQIAASLEESERIAEAASGHSQQVAAASEEQLASVEEVASAAEQLRSLAGELNEGVSRFRV</sequence>
<gene>
    <name evidence="10" type="ORF">GZH47_20590</name>
</gene>
<dbReference type="GO" id="GO:0007165">
    <property type="term" value="P:signal transduction"/>
    <property type="evidence" value="ECO:0007669"/>
    <property type="project" value="UniProtKB-KW"/>
</dbReference>
<keyword evidence="4 6" id="KW-0807">Transducer</keyword>
<evidence type="ECO:0000256" key="1">
    <source>
        <dbReference type="ARBA" id="ARBA00004236"/>
    </source>
</evidence>
<dbReference type="Pfam" id="PF00015">
    <property type="entry name" value="MCPsignal"/>
    <property type="match status" value="1"/>
</dbReference>
<dbReference type="PROSITE" id="PS50885">
    <property type="entry name" value="HAMP"/>
    <property type="match status" value="1"/>
</dbReference>
<keyword evidence="7" id="KW-1133">Transmembrane helix</keyword>
<organism evidence="10 11">
    <name type="scientific">Paenibacillus rhizovicinus</name>
    <dbReference type="NCBI Taxonomy" id="2704463"/>
    <lineage>
        <taxon>Bacteria</taxon>
        <taxon>Bacillati</taxon>
        <taxon>Bacillota</taxon>
        <taxon>Bacilli</taxon>
        <taxon>Bacillales</taxon>
        <taxon>Paenibacillaceae</taxon>
        <taxon>Paenibacillus</taxon>
    </lineage>
</organism>
<reference evidence="10 11" key="1">
    <citation type="submission" date="2020-02" db="EMBL/GenBank/DDBJ databases">
        <title>Paenibacillus sp. nov., isolated from rhizosphere soil of tomato.</title>
        <authorList>
            <person name="Weon H.-Y."/>
            <person name="Lee S.A."/>
        </authorList>
    </citation>
    <scope>NUCLEOTIDE SEQUENCE [LARGE SCALE GENOMIC DNA]</scope>
    <source>
        <strain evidence="10 11">14171R-81</strain>
    </source>
</reference>
<comment type="subcellular location">
    <subcellularLocation>
        <location evidence="1">Cell membrane</location>
    </subcellularLocation>
</comment>
<dbReference type="PANTHER" id="PTHR32089:SF112">
    <property type="entry name" value="LYSOZYME-LIKE PROTEIN-RELATED"/>
    <property type="match status" value="1"/>
</dbReference>
<dbReference type="Gene3D" id="1.10.287.950">
    <property type="entry name" value="Methyl-accepting chemotaxis protein"/>
    <property type="match status" value="1"/>
</dbReference>
<dbReference type="Pfam" id="PF00672">
    <property type="entry name" value="HAMP"/>
    <property type="match status" value="1"/>
</dbReference>
<evidence type="ECO:0000259" key="8">
    <source>
        <dbReference type="PROSITE" id="PS50111"/>
    </source>
</evidence>
<evidence type="ECO:0000256" key="6">
    <source>
        <dbReference type="PROSITE-ProRule" id="PRU00284"/>
    </source>
</evidence>
<dbReference type="SMART" id="SM00283">
    <property type="entry name" value="MA"/>
    <property type="match status" value="1"/>
</dbReference>
<evidence type="ECO:0000259" key="9">
    <source>
        <dbReference type="PROSITE" id="PS50885"/>
    </source>
</evidence>
<dbReference type="AlphaFoldDB" id="A0A6C0P3D0"/>
<keyword evidence="11" id="KW-1185">Reference proteome</keyword>
<dbReference type="RefSeq" id="WP_162642798.1">
    <property type="nucleotide sequence ID" value="NZ_CP048286.1"/>
</dbReference>
<dbReference type="PANTHER" id="PTHR32089">
    <property type="entry name" value="METHYL-ACCEPTING CHEMOTAXIS PROTEIN MCPB"/>
    <property type="match status" value="1"/>
</dbReference>
<dbReference type="InterPro" id="IPR004089">
    <property type="entry name" value="MCPsignal_dom"/>
</dbReference>
<evidence type="ECO:0000256" key="3">
    <source>
        <dbReference type="ARBA" id="ARBA00023136"/>
    </source>
</evidence>
<feature type="domain" description="Methyl-accepting transducer" evidence="8">
    <location>
        <begin position="286"/>
        <end position="522"/>
    </location>
</feature>
<evidence type="ECO:0000256" key="2">
    <source>
        <dbReference type="ARBA" id="ARBA00022475"/>
    </source>
</evidence>
<evidence type="ECO:0000313" key="10">
    <source>
        <dbReference type="EMBL" id="QHW32955.1"/>
    </source>
</evidence>
<protein>
    <submittedName>
        <fullName evidence="10">HAMP domain-containing protein</fullName>
    </submittedName>
</protein>
<dbReference type="InterPro" id="IPR003660">
    <property type="entry name" value="HAMP_dom"/>
</dbReference>
<keyword evidence="2" id="KW-1003">Cell membrane</keyword>
<dbReference type="SMART" id="SM00304">
    <property type="entry name" value="HAMP"/>
    <property type="match status" value="1"/>
</dbReference>
<accession>A0A6C0P3D0</accession>
<dbReference type="CDD" id="cd11386">
    <property type="entry name" value="MCP_signal"/>
    <property type="match status" value="1"/>
</dbReference>
<dbReference type="EMBL" id="CP048286">
    <property type="protein sequence ID" value="QHW32955.1"/>
    <property type="molecule type" value="Genomic_DNA"/>
</dbReference>
<evidence type="ECO:0000256" key="5">
    <source>
        <dbReference type="ARBA" id="ARBA00029447"/>
    </source>
</evidence>
<proteinExistence type="inferred from homology"/>
<feature type="transmembrane region" description="Helical" evidence="7">
    <location>
        <begin position="191"/>
        <end position="214"/>
    </location>
</feature>